<dbReference type="AlphaFoldDB" id="A0AAE0ZR52"/>
<keyword evidence="2" id="KW-1185">Reference proteome</keyword>
<protein>
    <submittedName>
        <fullName evidence="1">Uncharacterized protein</fullName>
    </submittedName>
</protein>
<dbReference type="EMBL" id="JAWDGP010003509">
    <property type="protein sequence ID" value="KAK3773793.1"/>
    <property type="molecule type" value="Genomic_DNA"/>
</dbReference>
<name>A0AAE0ZR52_9GAST</name>
<evidence type="ECO:0000313" key="2">
    <source>
        <dbReference type="Proteomes" id="UP001283361"/>
    </source>
</evidence>
<dbReference type="Proteomes" id="UP001283361">
    <property type="component" value="Unassembled WGS sequence"/>
</dbReference>
<sequence length="82" mass="9077">MSWKTHIFRSATQLSPVAVQNGAAKTLCLVSGGSVAKGSYLMNWKFERLEKQHFMVAMTAHLATLNTALQGKGRTVLHRKSF</sequence>
<comment type="caution">
    <text evidence="1">The sequence shown here is derived from an EMBL/GenBank/DDBJ whole genome shotgun (WGS) entry which is preliminary data.</text>
</comment>
<gene>
    <name evidence="1" type="ORF">RRG08_011002</name>
</gene>
<proteinExistence type="predicted"/>
<reference evidence="1" key="1">
    <citation type="journal article" date="2023" name="G3 (Bethesda)">
        <title>A reference genome for the long-term kleptoplast-retaining sea slug Elysia crispata morphotype clarki.</title>
        <authorList>
            <person name="Eastman K.E."/>
            <person name="Pendleton A.L."/>
            <person name="Shaikh M.A."/>
            <person name="Suttiyut T."/>
            <person name="Ogas R."/>
            <person name="Tomko P."/>
            <person name="Gavelis G."/>
            <person name="Widhalm J.R."/>
            <person name="Wisecaver J.H."/>
        </authorList>
    </citation>
    <scope>NUCLEOTIDE SEQUENCE</scope>
    <source>
        <strain evidence="1">ECLA1</strain>
    </source>
</reference>
<organism evidence="1 2">
    <name type="scientific">Elysia crispata</name>
    <name type="common">lettuce slug</name>
    <dbReference type="NCBI Taxonomy" id="231223"/>
    <lineage>
        <taxon>Eukaryota</taxon>
        <taxon>Metazoa</taxon>
        <taxon>Spiralia</taxon>
        <taxon>Lophotrochozoa</taxon>
        <taxon>Mollusca</taxon>
        <taxon>Gastropoda</taxon>
        <taxon>Heterobranchia</taxon>
        <taxon>Euthyneura</taxon>
        <taxon>Panpulmonata</taxon>
        <taxon>Sacoglossa</taxon>
        <taxon>Placobranchoidea</taxon>
        <taxon>Plakobranchidae</taxon>
        <taxon>Elysia</taxon>
    </lineage>
</organism>
<accession>A0AAE0ZR52</accession>
<evidence type="ECO:0000313" key="1">
    <source>
        <dbReference type="EMBL" id="KAK3773793.1"/>
    </source>
</evidence>